<protein>
    <submittedName>
        <fullName evidence="1">Uncharacterized protein</fullName>
    </submittedName>
</protein>
<accession>A0A266QCX4</accession>
<evidence type="ECO:0000313" key="2">
    <source>
        <dbReference type="Proteomes" id="UP000216101"/>
    </source>
</evidence>
<comment type="caution">
    <text evidence="1">The sequence shown here is derived from an EMBL/GenBank/DDBJ whole genome shotgun (WGS) entry which is preliminary data.</text>
</comment>
<dbReference type="RefSeq" id="WP_094985083.1">
    <property type="nucleotide sequence ID" value="NZ_NHNI01000001.1"/>
</dbReference>
<gene>
    <name evidence="1" type="ORF">CBP51_12500</name>
</gene>
<organism evidence="1 2">
    <name type="scientific">Cellvibrio mixtus</name>
    <dbReference type="NCBI Taxonomy" id="39650"/>
    <lineage>
        <taxon>Bacteria</taxon>
        <taxon>Pseudomonadati</taxon>
        <taxon>Pseudomonadota</taxon>
        <taxon>Gammaproteobacteria</taxon>
        <taxon>Cellvibrionales</taxon>
        <taxon>Cellvibrionaceae</taxon>
        <taxon>Cellvibrio</taxon>
    </lineage>
</organism>
<reference evidence="2" key="1">
    <citation type="submission" date="2017-05" db="EMBL/GenBank/DDBJ databases">
        <authorList>
            <person name="Barney B.M."/>
        </authorList>
    </citation>
    <scope>NUCLEOTIDE SEQUENCE [LARGE SCALE GENOMIC DNA]</scope>
    <source>
        <strain evidence="2">PSBB022</strain>
    </source>
</reference>
<keyword evidence="2" id="KW-1185">Reference proteome</keyword>
<dbReference type="Proteomes" id="UP000216101">
    <property type="component" value="Unassembled WGS sequence"/>
</dbReference>
<evidence type="ECO:0000313" key="1">
    <source>
        <dbReference type="EMBL" id="OZY87738.1"/>
    </source>
</evidence>
<dbReference type="AlphaFoldDB" id="A0A266QCX4"/>
<dbReference type="EMBL" id="NHNI01000001">
    <property type="protein sequence ID" value="OZY87738.1"/>
    <property type="molecule type" value="Genomic_DNA"/>
</dbReference>
<proteinExistence type="predicted"/>
<sequence>MYMFNLTDAWILAAIYLAGAKGENAYAQIIENLPVLDRSLPSHAECKSAYDKFLYLGLIVADGDKTSLSLVAESLVKETHDKNTTQWICALEKQLAPYKLKSMCNRFEWQEDQYMRGVELFFAKKGE</sequence>
<name>A0A266QCX4_9GAMM</name>